<dbReference type="InterPro" id="IPR020449">
    <property type="entry name" value="Tscrpt_reg_AraC-type_HTH"/>
</dbReference>
<evidence type="ECO:0000313" key="9">
    <source>
        <dbReference type="Proteomes" id="UP000218620"/>
    </source>
</evidence>
<reference evidence="8 9" key="1">
    <citation type="journal article" date="2017" name="Elife">
        <title>Extensive horizontal gene transfer in cheese-associated bacteria.</title>
        <authorList>
            <person name="Bonham K.S."/>
            <person name="Wolfe B.E."/>
            <person name="Dutton R.J."/>
        </authorList>
    </citation>
    <scope>NUCLEOTIDE SEQUENCE [LARGE SCALE GENOMIC DNA]</scope>
    <source>
        <strain evidence="7 8">947_7</strain>
        <strain evidence="6 9">962_8</strain>
    </source>
</reference>
<dbReference type="GO" id="GO:0043565">
    <property type="term" value="F:sequence-specific DNA binding"/>
    <property type="evidence" value="ECO:0007669"/>
    <property type="project" value="InterPro"/>
</dbReference>
<protein>
    <recommendedName>
        <fullName evidence="5">HTH araC/xylS-type domain-containing protein</fullName>
    </recommendedName>
</protein>
<dbReference type="InterPro" id="IPR018062">
    <property type="entry name" value="HTH_AraC-typ_CS"/>
</dbReference>
<keyword evidence="3" id="KW-0804">Transcription</keyword>
<dbReference type="PROSITE" id="PS01124">
    <property type="entry name" value="HTH_ARAC_FAMILY_2"/>
    <property type="match status" value="1"/>
</dbReference>
<dbReference type="Proteomes" id="UP000218620">
    <property type="component" value="Unassembled WGS sequence"/>
</dbReference>
<sequence length="335" mass="35847">MGSDHLSEVLDLIAVRGVVSGGVIVDGAWQAEAAVAEELKFCAIVRGEAWLTTDGIEEPVLLREGEMAVLNARSWLSLQSGPAHAALAAGPGGSAGNPVTDVPQPENGVIAPLGGADPETADAFIGGRIDLDSAGRDLLLNALPPVAHVHAGMPAARRIRGHIDRLFDEITEELPGADFAVREYSQLLILDVLRAFAAGLDVPPGWLNLLGDERLRPALDLIHQHPETAWGLDDLSGAAAMSRTSFAVRFRDVAGMPPLTYLIRWRMLLAKRELRSADSRMRQLASSLGYSSESSFSSAFKRNVGESPHSYRSRVRSEEESNAVSRRVTGAPSPL</sequence>
<dbReference type="Pfam" id="PF12852">
    <property type="entry name" value="Cupin_6"/>
    <property type="match status" value="1"/>
</dbReference>
<organism evidence="6 9">
    <name type="scientific">Brevibacterium aurantiacum</name>
    <dbReference type="NCBI Taxonomy" id="273384"/>
    <lineage>
        <taxon>Bacteria</taxon>
        <taxon>Bacillati</taxon>
        <taxon>Actinomycetota</taxon>
        <taxon>Actinomycetes</taxon>
        <taxon>Micrococcales</taxon>
        <taxon>Brevibacteriaceae</taxon>
        <taxon>Brevibacterium</taxon>
    </lineage>
</organism>
<gene>
    <name evidence="7" type="ORF">CIK64_00110</name>
    <name evidence="6" type="ORF">CIK65_04730</name>
</gene>
<proteinExistence type="predicted"/>
<evidence type="ECO:0000259" key="5">
    <source>
        <dbReference type="PROSITE" id="PS01124"/>
    </source>
</evidence>
<dbReference type="RefSeq" id="WP_096161396.1">
    <property type="nucleotide sequence ID" value="NZ_JABUXX010000003.1"/>
</dbReference>
<dbReference type="Pfam" id="PF12833">
    <property type="entry name" value="HTH_18"/>
    <property type="match status" value="1"/>
</dbReference>
<dbReference type="PANTHER" id="PTHR46796:SF7">
    <property type="entry name" value="ARAC FAMILY TRANSCRIPTIONAL REGULATOR"/>
    <property type="match status" value="1"/>
</dbReference>
<accession>A0A2A3YX40</accession>
<dbReference type="Proteomes" id="UP000217564">
    <property type="component" value="Unassembled WGS sequence"/>
</dbReference>
<dbReference type="Gene3D" id="1.10.10.60">
    <property type="entry name" value="Homeodomain-like"/>
    <property type="match status" value="1"/>
</dbReference>
<feature type="region of interest" description="Disordered" evidence="4">
    <location>
        <begin position="292"/>
        <end position="335"/>
    </location>
</feature>
<keyword evidence="1" id="KW-0805">Transcription regulation</keyword>
<dbReference type="EMBL" id="NRGQ01000005">
    <property type="protein sequence ID" value="PCC43900.1"/>
    <property type="molecule type" value="Genomic_DNA"/>
</dbReference>
<dbReference type="PANTHER" id="PTHR46796">
    <property type="entry name" value="HTH-TYPE TRANSCRIPTIONAL ACTIVATOR RHAS-RELATED"/>
    <property type="match status" value="1"/>
</dbReference>
<dbReference type="GO" id="GO:0003700">
    <property type="term" value="F:DNA-binding transcription factor activity"/>
    <property type="evidence" value="ECO:0007669"/>
    <property type="project" value="InterPro"/>
</dbReference>
<evidence type="ECO:0000256" key="1">
    <source>
        <dbReference type="ARBA" id="ARBA00023015"/>
    </source>
</evidence>
<keyword evidence="2" id="KW-0238">DNA-binding</keyword>
<comment type="caution">
    <text evidence="6">The sequence shown here is derived from an EMBL/GenBank/DDBJ whole genome shotgun (WGS) entry which is preliminary data.</text>
</comment>
<dbReference type="InterPro" id="IPR009057">
    <property type="entry name" value="Homeodomain-like_sf"/>
</dbReference>
<dbReference type="InterPro" id="IPR050204">
    <property type="entry name" value="AraC_XylS_family_regulators"/>
</dbReference>
<name>A0A2A3YX40_BREAU</name>
<dbReference type="AlphaFoldDB" id="A0A2A3YX40"/>
<evidence type="ECO:0000256" key="4">
    <source>
        <dbReference type="SAM" id="MobiDB-lite"/>
    </source>
</evidence>
<evidence type="ECO:0000313" key="6">
    <source>
        <dbReference type="EMBL" id="PCC43900.1"/>
    </source>
</evidence>
<dbReference type="InterPro" id="IPR018060">
    <property type="entry name" value="HTH_AraC"/>
</dbReference>
<evidence type="ECO:0000256" key="2">
    <source>
        <dbReference type="ARBA" id="ARBA00023125"/>
    </source>
</evidence>
<evidence type="ECO:0000256" key="3">
    <source>
        <dbReference type="ARBA" id="ARBA00023163"/>
    </source>
</evidence>
<dbReference type="InterPro" id="IPR032783">
    <property type="entry name" value="AraC_lig"/>
</dbReference>
<feature type="domain" description="HTH araC/xylS-type" evidence="5">
    <location>
        <begin position="216"/>
        <end position="314"/>
    </location>
</feature>
<evidence type="ECO:0000313" key="7">
    <source>
        <dbReference type="EMBL" id="PCC48150.1"/>
    </source>
</evidence>
<dbReference type="PROSITE" id="PS00041">
    <property type="entry name" value="HTH_ARAC_FAMILY_1"/>
    <property type="match status" value="1"/>
</dbReference>
<dbReference type="PRINTS" id="PR00032">
    <property type="entry name" value="HTHARAC"/>
</dbReference>
<dbReference type="SUPFAM" id="SSF46689">
    <property type="entry name" value="Homeodomain-like"/>
    <property type="match status" value="2"/>
</dbReference>
<dbReference type="EMBL" id="NRGP01000002">
    <property type="protein sequence ID" value="PCC48150.1"/>
    <property type="molecule type" value="Genomic_DNA"/>
</dbReference>
<dbReference type="SMART" id="SM00342">
    <property type="entry name" value="HTH_ARAC"/>
    <property type="match status" value="1"/>
</dbReference>
<evidence type="ECO:0000313" key="8">
    <source>
        <dbReference type="Proteomes" id="UP000217564"/>
    </source>
</evidence>